<proteinExistence type="predicted"/>
<accession>A0A223I1U6</accession>
<protein>
    <submittedName>
        <fullName evidence="1">Uncharacterized protein</fullName>
    </submittedName>
</protein>
<dbReference type="AlphaFoldDB" id="A0A223I1U6"/>
<evidence type="ECO:0000313" key="1">
    <source>
        <dbReference type="EMBL" id="AST58617.1"/>
    </source>
</evidence>
<sequence length="41" mass="4876">MYGIVLSSNENFNDSTIFSIFIDEFYTLIYNVNKDLLNLYM</sequence>
<dbReference type="Proteomes" id="UP000214975">
    <property type="component" value="Chromosome"/>
</dbReference>
<evidence type="ECO:0000313" key="2">
    <source>
        <dbReference type="Proteomes" id="UP000214975"/>
    </source>
</evidence>
<gene>
    <name evidence="1" type="ORF">Thert_02790</name>
</gene>
<organism evidence="1 2">
    <name type="scientific">Thermoanaerobacterium thermosaccharolyticum</name>
    <name type="common">Clostridium thermosaccharolyticum</name>
    <dbReference type="NCBI Taxonomy" id="1517"/>
    <lineage>
        <taxon>Bacteria</taxon>
        <taxon>Bacillati</taxon>
        <taxon>Bacillota</taxon>
        <taxon>Clostridia</taxon>
        <taxon>Thermoanaerobacterales</taxon>
        <taxon>Thermoanaerobacteraceae</taxon>
        <taxon>Thermoanaerobacterium</taxon>
    </lineage>
</organism>
<name>A0A223I1U6_THETR</name>
<dbReference type="EMBL" id="CP016893">
    <property type="protein sequence ID" value="AST58617.1"/>
    <property type="molecule type" value="Genomic_DNA"/>
</dbReference>
<reference evidence="1 2" key="1">
    <citation type="submission" date="2016-08" db="EMBL/GenBank/DDBJ databases">
        <title>A novel genetic cassette of butanologenic Thermoanaerobacterium thermosaccharolyticum that directly convert cellulose to butanol.</title>
        <authorList>
            <person name="Li T."/>
            <person name="He J."/>
        </authorList>
    </citation>
    <scope>NUCLEOTIDE SEQUENCE [LARGE SCALE GENOMIC DNA]</scope>
    <source>
        <strain evidence="1 2">TG57</strain>
    </source>
</reference>